<comment type="catalytic activity">
    <reaction evidence="1">
        <text>ATP + protein L-histidine = ADP + protein N-phospho-L-histidine.</text>
        <dbReference type="EC" id="2.7.13.3"/>
    </reaction>
</comment>
<reference evidence="8" key="1">
    <citation type="submission" date="2020-12" db="EMBL/GenBank/DDBJ databases">
        <title>Bacterial novel species Mucilaginibacter sp. SD-g isolated from soil.</title>
        <authorList>
            <person name="Jung H.-Y."/>
        </authorList>
    </citation>
    <scope>NUCLEOTIDE SEQUENCE</scope>
    <source>
        <strain evidence="8">SD-g</strain>
    </source>
</reference>
<dbReference type="Pfam" id="PF08447">
    <property type="entry name" value="PAS_3"/>
    <property type="match status" value="3"/>
</dbReference>
<dbReference type="SUPFAM" id="SSF55785">
    <property type="entry name" value="PYP-like sensor domain (PAS domain)"/>
    <property type="match status" value="5"/>
</dbReference>
<evidence type="ECO:0000313" key="8">
    <source>
        <dbReference type="EMBL" id="MBK0379057.1"/>
    </source>
</evidence>
<keyword evidence="3" id="KW-0597">Phosphoprotein</keyword>
<comment type="caution">
    <text evidence="8">The sequence shown here is derived from an EMBL/GenBank/DDBJ whole genome shotgun (WGS) entry which is preliminary data.</text>
</comment>
<keyword evidence="4" id="KW-0808">Transferase</keyword>
<dbReference type="InterPro" id="IPR000014">
    <property type="entry name" value="PAS"/>
</dbReference>
<dbReference type="InterPro" id="IPR029016">
    <property type="entry name" value="GAF-like_dom_sf"/>
</dbReference>
<dbReference type="RefSeq" id="WP_200065498.1">
    <property type="nucleotide sequence ID" value="NZ_JAEHFW010000001.1"/>
</dbReference>
<sequence>MINDTHLYKIFSALPVPTLVLLPDAPVFTIIEVNQAYLDIAFNTREQLVGKGFFESFPSNVYNKQVMRSLQKVLLTKQPDTAETQKFKIKPTDSPGYEDRYFDTCNTPVLNDKDEIEFIIRSVNDVTAVTATRKKEQLAKARLVTNEKFLSETQRIAHIGSWEVDIEKGELNWSDELRDIFEFEEKQLPDLAHSFNFFKGENREAVEKAVNYAIENCKAFDIEVKAITAKGNEKWVRVTGDVEVKDGKCTRIFGATQDIDHRKATEQELIDSRNKFQSLIQTVEGIVWEADAQTFEFTFVSDNVQSILGYTPQQWLSHADFWQKHIYPPDLDSAVDYCHVQTKKCLNHTFDYRMLKANGEIAWIKDIVSIITENGKPKLLRGLMVDITEAKHLTELDHLEKTVLELNAQKHASIDEVLAIYLHGIESLFPQMQCSILKVKNNHVYNWASPSLPEVYTASINGLKIGPNTGSCGTAAFLKEPVIVSSIANDTRWAEYRHLALPHNLLACWSYPIINVVGEVIAVLGFYYHEEKSPQEAELKVIERSGIILKVILENRINSDIIKEHALLMKQGQELANFGNWQWDIVNNVVNWSDALYSIYGLDQSSFKATFEGYQELLHPDDRQTVYHIITNVLETKKDIVFEERIIRPTGEIRYLKSWGRVQTNNNGEPVKMIGACLDITESKVAETKLKALHSELEEHLNVLELSEKKYSDLFHLSPLPMWVFDIETLKFLNVNTAAIKHYGYTLDEFLKMTVKDIRPKEDHTEFDMTMKMVAEQNGSGYSGIFRHKKKNGQIIKVEIQSNFITFNNRQTHIVLANDITERQNHIDAIEKQNKRLSDIAWIQSHVVRAPLARIMGLIEVFKIYRDADVNKPEIVENIISSAKELDTIVRDISNKTEEIWLNNRN</sequence>
<dbReference type="InterPro" id="IPR003018">
    <property type="entry name" value="GAF"/>
</dbReference>
<dbReference type="Pfam" id="PF08448">
    <property type="entry name" value="PAS_4"/>
    <property type="match status" value="1"/>
</dbReference>
<evidence type="ECO:0000256" key="5">
    <source>
        <dbReference type="ARBA" id="ARBA00022777"/>
    </source>
</evidence>
<keyword evidence="5" id="KW-0418">Kinase</keyword>
<evidence type="ECO:0000256" key="3">
    <source>
        <dbReference type="ARBA" id="ARBA00022553"/>
    </source>
</evidence>
<dbReference type="InterPro" id="IPR052162">
    <property type="entry name" value="Sensor_kinase/Photoreceptor"/>
</dbReference>
<feature type="domain" description="PAS" evidence="6">
    <location>
        <begin position="584"/>
        <end position="637"/>
    </location>
</feature>
<dbReference type="AlphaFoldDB" id="A0A934UMM9"/>
<evidence type="ECO:0000313" key="9">
    <source>
        <dbReference type="Proteomes" id="UP000613193"/>
    </source>
</evidence>
<feature type="domain" description="PAC" evidence="7">
    <location>
        <begin position="640"/>
        <end position="692"/>
    </location>
</feature>
<feature type="domain" description="PAC" evidence="7">
    <location>
        <begin position="220"/>
        <end position="271"/>
    </location>
</feature>
<dbReference type="PROSITE" id="PS50112">
    <property type="entry name" value="PAS"/>
    <property type="match status" value="3"/>
</dbReference>
<feature type="domain" description="PAS" evidence="6">
    <location>
        <begin position="272"/>
        <end position="330"/>
    </location>
</feature>
<dbReference type="CDD" id="cd00082">
    <property type="entry name" value="HisKA"/>
    <property type="match status" value="1"/>
</dbReference>
<dbReference type="Gene3D" id="3.30.450.20">
    <property type="entry name" value="PAS domain"/>
    <property type="match status" value="5"/>
</dbReference>
<organism evidence="8 9">
    <name type="scientific">Mucilaginibacter segetis</name>
    <dbReference type="NCBI Taxonomy" id="2793071"/>
    <lineage>
        <taxon>Bacteria</taxon>
        <taxon>Pseudomonadati</taxon>
        <taxon>Bacteroidota</taxon>
        <taxon>Sphingobacteriia</taxon>
        <taxon>Sphingobacteriales</taxon>
        <taxon>Sphingobacteriaceae</taxon>
        <taxon>Mucilaginibacter</taxon>
    </lineage>
</organism>
<dbReference type="SMART" id="SM00086">
    <property type="entry name" value="PAC"/>
    <property type="match status" value="4"/>
</dbReference>
<dbReference type="InterPro" id="IPR000700">
    <property type="entry name" value="PAS-assoc_C"/>
</dbReference>
<dbReference type="InterPro" id="IPR003661">
    <property type="entry name" value="HisK_dim/P_dom"/>
</dbReference>
<dbReference type="SUPFAM" id="SSF55781">
    <property type="entry name" value="GAF domain-like"/>
    <property type="match status" value="1"/>
</dbReference>
<dbReference type="InterPro" id="IPR013655">
    <property type="entry name" value="PAS_fold_3"/>
</dbReference>
<dbReference type="InterPro" id="IPR013656">
    <property type="entry name" value="PAS_4"/>
</dbReference>
<protein>
    <recommendedName>
        <fullName evidence="2">histidine kinase</fullName>
        <ecNumber evidence="2">2.7.13.3</ecNumber>
    </recommendedName>
</protein>
<evidence type="ECO:0000256" key="4">
    <source>
        <dbReference type="ARBA" id="ARBA00022679"/>
    </source>
</evidence>
<feature type="domain" description="PAS" evidence="6">
    <location>
        <begin position="707"/>
        <end position="778"/>
    </location>
</feature>
<gene>
    <name evidence="8" type="ORF">I5M19_07045</name>
</gene>
<evidence type="ECO:0000256" key="2">
    <source>
        <dbReference type="ARBA" id="ARBA00012438"/>
    </source>
</evidence>
<accession>A0A934UMM9</accession>
<name>A0A934UMM9_9SPHI</name>
<dbReference type="InterPro" id="IPR035965">
    <property type="entry name" value="PAS-like_dom_sf"/>
</dbReference>
<dbReference type="CDD" id="cd00130">
    <property type="entry name" value="PAS"/>
    <property type="match status" value="4"/>
</dbReference>
<evidence type="ECO:0000259" key="6">
    <source>
        <dbReference type="PROSITE" id="PS50112"/>
    </source>
</evidence>
<dbReference type="GO" id="GO:0006355">
    <property type="term" value="P:regulation of DNA-templated transcription"/>
    <property type="evidence" value="ECO:0007669"/>
    <property type="project" value="InterPro"/>
</dbReference>
<dbReference type="GO" id="GO:0000155">
    <property type="term" value="F:phosphorelay sensor kinase activity"/>
    <property type="evidence" value="ECO:0007669"/>
    <property type="project" value="InterPro"/>
</dbReference>
<dbReference type="Gene3D" id="2.10.70.100">
    <property type="match status" value="1"/>
</dbReference>
<dbReference type="EC" id="2.7.13.3" evidence="2"/>
<proteinExistence type="predicted"/>
<dbReference type="Pfam" id="PF13185">
    <property type="entry name" value="GAF_2"/>
    <property type="match status" value="1"/>
</dbReference>
<keyword evidence="9" id="KW-1185">Reference proteome</keyword>
<dbReference type="Pfam" id="PF00989">
    <property type="entry name" value="PAS"/>
    <property type="match status" value="1"/>
</dbReference>
<feature type="domain" description="PAC" evidence="7">
    <location>
        <begin position="348"/>
        <end position="399"/>
    </location>
</feature>
<dbReference type="Gene3D" id="3.30.450.40">
    <property type="match status" value="1"/>
</dbReference>
<dbReference type="NCBIfam" id="TIGR00229">
    <property type="entry name" value="sensory_box"/>
    <property type="match status" value="4"/>
</dbReference>
<dbReference type="PROSITE" id="PS50113">
    <property type="entry name" value="PAC"/>
    <property type="match status" value="3"/>
</dbReference>
<dbReference type="SUPFAM" id="SSF47384">
    <property type="entry name" value="Homodimeric domain of signal transducing histidine kinase"/>
    <property type="match status" value="1"/>
</dbReference>
<evidence type="ECO:0000256" key="1">
    <source>
        <dbReference type="ARBA" id="ARBA00000085"/>
    </source>
</evidence>
<evidence type="ECO:0000259" key="7">
    <source>
        <dbReference type="PROSITE" id="PS50113"/>
    </source>
</evidence>
<dbReference type="InterPro" id="IPR036097">
    <property type="entry name" value="HisK_dim/P_sf"/>
</dbReference>
<dbReference type="SMART" id="SM00091">
    <property type="entry name" value="PAS"/>
    <property type="match status" value="5"/>
</dbReference>
<dbReference type="InterPro" id="IPR001610">
    <property type="entry name" value="PAC"/>
</dbReference>
<dbReference type="EMBL" id="JAEHFW010000001">
    <property type="protein sequence ID" value="MBK0379057.1"/>
    <property type="molecule type" value="Genomic_DNA"/>
</dbReference>
<dbReference type="PANTHER" id="PTHR43304:SF1">
    <property type="entry name" value="PAC DOMAIN-CONTAINING PROTEIN"/>
    <property type="match status" value="1"/>
</dbReference>
<dbReference type="PANTHER" id="PTHR43304">
    <property type="entry name" value="PHYTOCHROME-LIKE PROTEIN CPH1"/>
    <property type="match status" value="1"/>
</dbReference>
<dbReference type="Proteomes" id="UP000613193">
    <property type="component" value="Unassembled WGS sequence"/>
</dbReference>
<dbReference type="InterPro" id="IPR013767">
    <property type="entry name" value="PAS_fold"/>
</dbReference>